<organism evidence="1 2">
    <name type="scientific">Paraoerskovia sediminicola</name>
    <dbReference type="NCBI Taxonomy" id="1138587"/>
    <lineage>
        <taxon>Bacteria</taxon>
        <taxon>Bacillati</taxon>
        <taxon>Actinomycetota</taxon>
        <taxon>Actinomycetes</taxon>
        <taxon>Micrococcales</taxon>
        <taxon>Cellulomonadaceae</taxon>
        <taxon>Paraoerskovia</taxon>
    </lineage>
</organism>
<keyword evidence="2" id="KW-1185">Reference proteome</keyword>
<accession>A0ABM8G137</accession>
<name>A0ABM8G137_9CELL</name>
<protein>
    <recommendedName>
        <fullName evidence="3">IrrE N-terminal-like domain-containing protein</fullName>
    </recommendedName>
</protein>
<reference evidence="2" key="1">
    <citation type="journal article" date="2019" name="Int. J. Syst. Evol. Microbiol.">
        <title>The Global Catalogue of Microorganisms (GCM) 10K type strain sequencing project: providing services to taxonomists for standard genome sequencing and annotation.</title>
        <authorList>
            <consortium name="The Broad Institute Genomics Platform"/>
            <consortium name="The Broad Institute Genome Sequencing Center for Infectious Disease"/>
            <person name="Wu L."/>
            <person name="Ma J."/>
        </authorList>
    </citation>
    <scope>NUCLEOTIDE SEQUENCE [LARGE SCALE GENOMIC DNA]</scope>
    <source>
        <strain evidence="2">NBRC 108565</strain>
    </source>
</reference>
<evidence type="ECO:0008006" key="3">
    <source>
        <dbReference type="Google" id="ProtNLM"/>
    </source>
</evidence>
<proteinExistence type="predicted"/>
<evidence type="ECO:0000313" key="2">
    <source>
        <dbReference type="Proteomes" id="UP001321475"/>
    </source>
</evidence>
<dbReference type="Proteomes" id="UP001321475">
    <property type="component" value="Chromosome"/>
</dbReference>
<evidence type="ECO:0000313" key="1">
    <source>
        <dbReference type="EMBL" id="BDZ41836.1"/>
    </source>
</evidence>
<sequence>MSPDRYRDVLAAHGLDRVPSLDAAIEVVAGLRGRPVEVGAADLGDSVWGMWLGLPESDQIVVNTSSIVSDRHREHVVAHELMHVLDAHIDPERAGTCAMRTHFDDPTERRVEVLASELMLVISAHRGLRGRLDSFLRP</sequence>
<dbReference type="RefSeq" id="WP_286218915.1">
    <property type="nucleotide sequence ID" value="NZ_AP027729.1"/>
</dbReference>
<dbReference type="EMBL" id="AP027729">
    <property type="protein sequence ID" value="BDZ41836.1"/>
    <property type="molecule type" value="Genomic_DNA"/>
</dbReference>
<gene>
    <name evidence="1" type="ORF">GCM10025865_11350</name>
</gene>